<sequence length="253" mass="29315">MANEKDVDPQWLWILPETFELTEFAKLQLSRGEAFDLGIEHSFIFHLNAIADLPHRKGSGCIFISSEEFKSAQAEYDSFQIVWKQCHDNIAQQPPKVSLASYIHYKHMLEALRYVGLDYRSSLIGFIAACVRFKRLYTQGMLVQDAEKARKYVNIGVHIGTDISEHPNTLKEAAVAFAKVSTLVSDLTDVETRESIIENCHNDKYRWALKREIFWIQTKERYRQALLDLAREECCEKELKGLREKKRARIDTA</sequence>
<protein>
    <submittedName>
        <fullName evidence="1">Uncharacterized protein</fullName>
    </submittedName>
</protein>
<dbReference type="GeneID" id="63853480"/>
<accession>A0A9P4G751</accession>
<proteinExistence type="predicted"/>
<dbReference type="EMBL" id="ML976620">
    <property type="protein sequence ID" value="KAF1840177.1"/>
    <property type="molecule type" value="Genomic_DNA"/>
</dbReference>
<dbReference type="OrthoDB" id="3797686at2759"/>
<dbReference type="Proteomes" id="UP000800039">
    <property type="component" value="Unassembled WGS sequence"/>
</dbReference>
<evidence type="ECO:0000313" key="1">
    <source>
        <dbReference type="EMBL" id="KAF1840177.1"/>
    </source>
</evidence>
<name>A0A9P4G751_9PLEO</name>
<dbReference type="RefSeq" id="XP_040782740.1">
    <property type="nucleotide sequence ID" value="XM_040936230.1"/>
</dbReference>
<evidence type="ECO:0000313" key="2">
    <source>
        <dbReference type="Proteomes" id="UP000800039"/>
    </source>
</evidence>
<dbReference type="AlphaFoldDB" id="A0A9P4G751"/>
<comment type="caution">
    <text evidence="1">The sequence shown here is derived from an EMBL/GenBank/DDBJ whole genome shotgun (WGS) entry which is preliminary data.</text>
</comment>
<reference evidence="1" key="1">
    <citation type="submission" date="2020-01" db="EMBL/GenBank/DDBJ databases">
        <authorList>
            <consortium name="DOE Joint Genome Institute"/>
            <person name="Haridas S."/>
            <person name="Albert R."/>
            <person name="Binder M."/>
            <person name="Bloem J."/>
            <person name="Labutti K."/>
            <person name="Salamov A."/>
            <person name="Andreopoulos B."/>
            <person name="Baker S.E."/>
            <person name="Barry K."/>
            <person name="Bills G."/>
            <person name="Bluhm B.H."/>
            <person name="Cannon C."/>
            <person name="Castanera R."/>
            <person name="Culley D.E."/>
            <person name="Daum C."/>
            <person name="Ezra D."/>
            <person name="Gonzalez J.B."/>
            <person name="Henrissat B."/>
            <person name="Kuo A."/>
            <person name="Liang C."/>
            <person name="Lipzen A."/>
            <person name="Lutzoni F."/>
            <person name="Magnuson J."/>
            <person name="Mondo S."/>
            <person name="Nolan M."/>
            <person name="Ohm R."/>
            <person name="Pangilinan J."/>
            <person name="Park H.-J."/>
            <person name="Ramirez L."/>
            <person name="Alfaro M."/>
            <person name="Sun H."/>
            <person name="Tritt A."/>
            <person name="Yoshinaga Y."/>
            <person name="Zwiers L.-H."/>
            <person name="Turgeon B.G."/>
            <person name="Goodwin S.B."/>
            <person name="Spatafora J.W."/>
            <person name="Crous P.W."/>
            <person name="Grigoriev I.V."/>
        </authorList>
    </citation>
    <scope>NUCLEOTIDE SEQUENCE</scope>
    <source>
        <strain evidence="1">CBS 394.84</strain>
    </source>
</reference>
<keyword evidence="2" id="KW-1185">Reference proteome</keyword>
<organism evidence="1 2">
    <name type="scientific">Cucurbitaria berberidis CBS 394.84</name>
    <dbReference type="NCBI Taxonomy" id="1168544"/>
    <lineage>
        <taxon>Eukaryota</taxon>
        <taxon>Fungi</taxon>
        <taxon>Dikarya</taxon>
        <taxon>Ascomycota</taxon>
        <taxon>Pezizomycotina</taxon>
        <taxon>Dothideomycetes</taxon>
        <taxon>Pleosporomycetidae</taxon>
        <taxon>Pleosporales</taxon>
        <taxon>Pleosporineae</taxon>
        <taxon>Cucurbitariaceae</taxon>
        <taxon>Cucurbitaria</taxon>
    </lineage>
</organism>
<gene>
    <name evidence="1" type="ORF">K460DRAFT_399180</name>
</gene>